<dbReference type="RefSeq" id="WP_236335682.1">
    <property type="nucleotide sequence ID" value="NZ_JAKIJS010000001.1"/>
</dbReference>
<dbReference type="PANTHER" id="PTHR39156">
    <property type="entry name" value="RIBONUCLEASE M5"/>
    <property type="match status" value="1"/>
</dbReference>
<comment type="caution">
    <text evidence="2">The sequence shown here is derived from an EMBL/GenBank/DDBJ whole genome shotgun (WGS) entry which is preliminary data.</text>
</comment>
<reference evidence="2 3" key="1">
    <citation type="submission" date="2022-01" db="EMBL/GenBank/DDBJ databases">
        <title>Alkalihalobacillus sp. EGI L200015, a novel bacterium isolated from a salt lake sediment.</title>
        <authorList>
            <person name="Gao L."/>
            <person name="Fang B.-Z."/>
            <person name="Li W.-J."/>
        </authorList>
    </citation>
    <scope>NUCLEOTIDE SEQUENCE [LARGE SCALE GENOMIC DNA]</scope>
    <source>
        <strain evidence="2 3">KCTC 12718</strain>
    </source>
</reference>
<dbReference type="Pfam" id="PF01751">
    <property type="entry name" value="Toprim"/>
    <property type="match status" value="1"/>
</dbReference>
<proteinExistence type="predicted"/>
<dbReference type="EMBL" id="JAKIJS010000001">
    <property type="protein sequence ID" value="MCF6138578.1"/>
    <property type="molecule type" value="Genomic_DNA"/>
</dbReference>
<evidence type="ECO:0000313" key="2">
    <source>
        <dbReference type="EMBL" id="MCF6138578.1"/>
    </source>
</evidence>
<dbReference type="PROSITE" id="PS50880">
    <property type="entry name" value="TOPRIM"/>
    <property type="match status" value="1"/>
</dbReference>
<dbReference type="PANTHER" id="PTHR39156:SF2">
    <property type="entry name" value="DNA PRIMASE (BACTERIAL TYPE) AND SMALL PRIMASE-LIKE PROTEINS"/>
    <property type="match status" value="1"/>
</dbReference>
<protein>
    <recommendedName>
        <fullName evidence="1">Toprim domain-containing protein</fullName>
    </recommendedName>
</protein>
<evidence type="ECO:0000313" key="3">
    <source>
        <dbReference type="Proteomes" id="UP001649381"/>
    </source>
</evidence>
<sequence length="119" mass="13786">MELETKVLIVEGKTDRDKVKKLIQEPVEIICTHGTLSFTKLEELIELIEDRDIYILVDEDDAGHKLRKILKRELPNANHLYTQSIYKEVAETPLMYLAKILMNANFRIDQRYLLNGGAS</sequence>
<dbReference type="SUPFAM" id="SSF110455">
    <property type="entry name" value="Toprim domain"/>
    <property type="match status" value="1"/>
</dbReference>
<dbReference type="Proteomes" id="UP001649381">
    <property type="component" value="Unassembled WGS sequence"/>
</dbReference>
<dbReference type="SMART" id="SM00493">
    <property type="entry name" value="TOPRIM"/>
    <property type="match status" value="1"/>
</dbReference>
<evidence type="ECO:0000259" key="1">
    <source>
        <dbReference type="PROSITE" id="PS50880"/>
    </source>
</evidence>
<accession>A0ABS9H462</accession>
<dbReference type="Gene3D" id="3.40.1360.10">
    <property type="match status" value="1"/>
</dbReference>
<name>A0ABS9H462_9BACL</name>
<organism evidence="2 3">
    <name type="scientific">Pseudalkalibacillus berkeleyi</name>
    <dbReference type="NCBI Taxonomy" id="1069813"/>
    <lineage>
        <taxon>Bacteria</taxon>
        <taxon>Bacillati</taxon>
        <taxon>Bacillota</taxon>
        <taxon>Bacilli</taxon>
        <taxon>Bacillales</taxon>
        <taxon>Fictibacillaceae</taxon>
        <taxon>Pseudalkalibacillus</taxon>
    </lineage>
</organism>
<gene>
    <name evidence="2" type="ORF">L2716_12645</name>
</gene>
<dbReference type="InterPro" id="IPR006171">
    <property type="entry name" value="TOPRIM_dom"/>
</dbReference>
<feature type="domain" description="Toprim" evidence="1">
    <location>
        <begin position="5"/>
        <end position="93"/>
    </location>
</feature>
<keyword evidence="3" id="KW-1185">Reference proteome</keyword>